<dbReference type="PANTHER" id="PTHR33798">
    <property type="entry name" value="FLAVOPROTEIN OXYGENASE"/>
    <property type="match status" value="1"/>
</dbReference>
<dbReference type="Gene3D" id="2.30.110.10">
    <property type="entry name" value="Electron Transport, Fmn-binding Protein, Chain A"/>
    <property type="match status" value="1"/>
</dbReference>
<dbReference type="SMART" id="SM00903">
    <property type="entry name" value="Flavin_Reduct"/>
    <property type="match status" value="1"/>
</dbReference>
<keyword evidence="3" id="KW-0288">FMN</keyword>
<evidence type="ECO:0000259" key="5">
    <source>
        <dbReference type="SMART" id="SM00903"/>
    </source>
</evidence>
<dbReference type="InterPro" id="IPR012349">
    <property type="entry name" value="Split_barrel_FMN-bd"/>
</dbReference>
<evidence type="ECO:0000256" key="1">
    <source>
        <dbReference type="ARBA" id="ARBA00001917"/>
    </source>
</evidence>
<keyword evidence="7" id="KW-1185">Reference proteome</keyword>
<dbReference type="PANTHER" id="PTHR33798:SF5">
    <property type="entry name" value="FLAVIN REDUCTASE LIKE DOMAIN-CONTAINING PROTEIN"/>
    <property type="match status" value="1"/>
</dbReference>
<keyword evidence="2" id="KW-0285">Flavoprotein</keyword>
<evidence type="ECO:0000313" key="6">
    <source>
        <dbReference type="EMBL" id="MST97925.1"/>
    </source>
</evidence>
<evidence type="ECO:0000256" key="3">
    <source>
        <dbReference type="ARBA" id="ARBA00022643"/>
    </source>
</evidence>
<name>A0A844G4U9_9BACT</name>
<evidence type="ECO:0000256" key="2">
    <source>
        <dbReference type="ARBA" id="ARBA00022630"/>
    </source>
</evidence>
<dbReference type="EMBL" id="VUNS01000014">
    <property type="protein sequence ID" value="MST97925.1"/>
    <property type="molecule type" value="Genomic_DNA"/>
</dbReference>
<accession>A0A844G4U9</accession>
<reference evidence="6 7" key="1">
    <citation type="submission" date="2019-08" db="EMBL/GenBank/DDBJ databases">
        <title>In-depth cultivation of the pig gut microbiome towards novel bacterial diversity and tailored functional studies.</title>
        <authorList>
            <person name="Wylensek D."/>
            <person name="Hitch T.C.A."/>
            <person name="Clavel T."/>
        </authorList>
    </citation>
    <scope>NUCLEOTIDE SEQUENCE [LARGE SCALE GENOMIC DNA]</scope>
    <source>
        <strain evidence="6 7">BBE-744-WT-12</strain>
    </source>
</reference>
<proteinExistence type="inferred from homology"/>
<organism evidence="6 7">
    <name type="scientific">Victivallis lenta</name>
    <dbReference type="NCBI Taxonomy" id="2606640"/>
    <lineage>
        <taxon>Bacteria</taxon>
        <taxon>Pseudomonadati</taxon>
        <taxon>Lentisphaerota</taxon>
        <taxon>Lentisphaeria</taxon>
        <taxon>Victivallales</taxon>
        <taxon>Victivallaceae</taxon>
        <taxon>Victivallis</taxon>
    </lineage>
</organism>
<dbReference type="Pfam" id="PF01613">
    <property type="entry name" value="Flavin_Reduct"/>
    <property type="match status" value="1"/>
</dbReference>
<feature type="domain" description="Flavin reductase like" evidence="5">
    <location>
        <begin position="30"/>
        <end position="176"/>
    </location>
</feature>
<protein>
    <recommendedName>
        <fullName evidence="5">Flavin reductase like domain-containing protein</fullName>
    </recommendedName>
</protein>
<dbReference type="GO" id="GO:0016646">
    <property type="term" value="F:oxidoreductase activity, acting on the CH-NH group of donors, NAD or NADP as acceptor"/>
    <property type="evidence" value="ECO:0007669"/>
    <property type="project" value="UniProtKB-ARBA"/>
</dbReference>
<evidence type="ECO:0000256" key="4">
    <source>
        <dbReference type="ARBA" id="ARBA00038054"/>
    </source>
</evidence>
<comment type="cofactor">
    <cofactor evidence="1">
        <name>FMN</name>
        <dbReference type="ChEBI" id="CHEBI:58210"/>
    </cofactor>
</comment>
<evidence type="ECO:0000313" key="7">
    <source>
        <dbReference type="Proteomes" id="UP000435649"/>
    </source>
</evidence>
<dbReference type="InterPro" id="IPR002563">
    <property type="entry name" value="Flavin_Rdtase-like_dom"/>
</dbReference>
<dbReference type="AlphaFoldDB" id="A0A844G4U9"/>
<comment type="similarity">
    <text evidence="4">Belongs to the flavoredoxin family.</text>
</comment>
<sequence length="216" mass="24100">MKIEIGTERPANFNEYWPGQYEIFSHFEYVTGIPHVLFAVTTFKENGLPNVNFHSWSSFQGDGDGFFAILAGLYQHTHAFADILRSGEFCVNFLAARHYDALERTIRHNECDSDEFRTGGFTEEKAAAVNAPRIAEAFLTLECRKEKVLDLSGAGKTALVIGRVLHAAAEEKFAHGLDDKYGPDGFMFNIHAPIDLITGEDNRGGIGTIKLERIIE</sequence>
<dbReference type="SUPFAM" id="SSF50475">
    <property type="entry name" value="FMN-binding split barrel"/>
    <property type="match status" value="1"/>
</dbReference>
<dbReference type="RefSeq" id="WP_154419038.1">
    <property type="nucleotide sequence ID" value="NZ_VUNS01000014.1"/>
</dbReference>
<dbReference type="Proteomes" id="UP000435649">
    <property type="component" value="Unassembled WGS sequence"/>
</dbReference>
<gene>
    <name evidence="6" type="ORF">FYJ85_12840</name>
</gene>
<dbReference type="GO" id="GO:0010181">
    <property type="term" value="F:FMN binding"/>
    <property type="evidence" value="ECO:0007669"/>
    <property type="project" value="InterPro"/>
</dbReference>
<comment type="caution">
    <text evidence="6">The sequence shown here is derived from an EMBL/GenBank/DDBJ whole genome shotgun (WGS) entry which is preliminary data.</text>
</comment>